<dbReference type="CDD" id="cd00564">
    <property type="entry name" value="TMP_TenI"/>
    <property type="match status" value="1"/>
</dbReference>
<comment type="catalytic activity">
    <reaction evidence="7 9 10">
        <text>2-(2-carboxy-4-methylthiazol-5-yl)ethyl phosphate + 4-amino-2-methyl-5-(diphosphooxymethyl)pyrimidine + 2 H(+) = thiamine phosphate + CO2 + diphosphate</text>
        <dbReference type="Rhea" id="RHEA:47848"/>
        <dbReference type="ChEBI" id="CHEBI:15378"/>
        <dbReference type="ChEBI" id="CHEBI:16526"/>
        <dbReference type="ChEBI" id="CHEBI:33019"/>
        <dbReference type="ChEBI" id="CHEBI:37575"/>
        <dbReference type="ChEBI" id="CHEBI:57841"/>
        <dbReference type="ChEBI" id="CHEBI:62890"/>
        <dbReference type="EC" id="2.5.1.3"/>
    </reaction>
</comment>
<evidence type="ECO:0000256" key="11">
    <source>
        <dbReference type="RuleBase" id="RU004253"/>
    </source>
</evidence>
<protein>
    <recommendedName>
        <fullName evidence="9">Thiamine-phosphate synthase</fullName>
        <shortName evidence="9">TP synthase</shortName>
        <shortName evidence="9">TPS</shortName>
        <ecNumber evidence="9">2.5.1.3</ecNumber>
    </recommendedName>
    <alternativeName>
        <fullName evidence="9">Thiamine-phosphate pyrophosphorylase</fullName>
        <shortName evidence="9">TMP pyrophosphorylase</shortName>
        <shortName evidence="9">TMP-PPase</shortName>
    </alternativeName>
</protein>
<feature type="binding site" evidence="9">
    <location>
        <position position="104"/>
    </location>
    <ligand>
        <name>4-amino-2-methyl-5-(diphosphooxymethyl)pyrimidine</name>
        <dbReference type="ChEBI" id="CHEBI:57841"/>
    </ligand>
</feature>
<dbReference type="GO" id="GO:0009228">
    <property type="term" value="P:thiamine biosynthetic process"/>
    <property type="evidence" value="ECO:0007669"/>
    <property type="project" value="UniProtKB-KW"/>
</dbReference>
<dbReference type="NCBIfam" id="TIGR00693">
    <property type="entry name" value="thiE"/>
    <property type="match status" value="1"/>
</dbReference>
<dbReference type="EC" id="2.5.1.3" evidence="9"/>
<feature type="binding site" evidence="9">
    <location>
        <begin position="181"/>
        <end position="182"/>
    </location>
    <ligand>
        <name>2-[(2R,5Z)-2-carboxy-4-methylthiazol-5(2H)-ylidene]ethyl phosphate</name>
        <dbReference type="ChEBI" id="CHEBI:62899"/>
    </ligand>
</feature>
<evidence type="ECO:0000256" key="3">
    <source>
        <dbReference type="ARBA" id="ARBA00022723"/>
    </source>
</evidence>
<dbReference type="GO" id="GO:0004789">
    <property type="term" value="F:thiamine-phosphate diphosphorylase activity"/>
    <property type="evidence" value="ECO:0007669"/>
    <property type="project" value="UniProtKB-UniRule"/>
</dbReference>
<feature type="binding site" evidence="9">
    <location>
        <position position="133"/>
    </location>
    <ligand>
        <name>4-amino-2-methyl-5-(diphosphooxymethyl)pyrimidine</name>
        <dbReference type="ChEBI" id="CHEBI:57841"/>
    </ligand>
</feature>
<proteinExistence type="inferred from homology"/>
<comment type="pathway">
    <text evidence="1 9 11">Cofactor biosynthesis; thiamine diphosphate biosynthesis; thiamine phosphate from 4-amino-2-methyl-5-diphosphomethylpyrimidine and 4-methyl-5-(2-phosphoethyl)-thiazole: step 1/1.</text>
</comment>
<dbReference type="KEGG" id="poz:I0K15_13360"/>
<feature type="binding site" evidence="9">
    <location>
        <begin position="130"/>
        <end position="132"/>
    </location>
    <ligand>
        <name>2-[(2R,5Z)-2-carboxy-4-methylthiazol-5(2H)-ylidene]ethyl phosphate</name>
        <dbReference type="ChEBI" id="CHEBI:62899"/>
    </ligand>
</feature>
<keyword evidence="4 9" id="KW-0460">Magnesium</keyword>
<dbReference type="PANTHER" id="PTHR20857">
    <property type="entry name" value="THIAMINE-PHOSPHATE PYROPHOSPHORYLASE"/>
    <property type="match status" value="1"/>
</dbReference>
<feature type="binding site" evidence="9">
    <location>
        <position position="85"/>
    </location>
    <ligand>
        <name>Mg(2+)</name>
        <dbReference type="ChEBI" id="CHEBI:18420"/>
    </ligand>
</feature>
<dbReference type="UniPathway" id="UPA00060">
    <property type="reaction ID" value="UER00141"/>
</dbReference>
<keyword evidence="3 9" id="KW-0479">Metal-binding</keyword>
<name>A0A7S9LPX5_9RHOB</name>
<dbReference type="RefSeq" id="WP_196102006.1">
    <property type="nucleotide sequence ID" value="NZ_CP064942.1"/>
</dbReference>
<comment type="function">
    <text evidence="9">Condenses 4-methyl-5-(beta-hydroxyethyl)thiazole monophosphate (THZ-P) and 2-methyl-4-amino-5-hydroxymethyl pyrimidine pyrophosphate (HMP-PP) to form thiamine monophosphate (TMP).</text>
</comment>
<dbReference type="InterPro" id="IPR036206">
    <property type="entry name" value="ThiamineP_synth_sf"/>
</dbReference>
<comment type="cofactor">
    <cofactor evidence="9">
        <name>Mg(2+)</name>
        <dbReference type="ChEBI" id="CHEBI:18420"/>
    </cofactor>
    <text evidence="9">Binds 1 Mg(2+) ion per subunit.</text>
</comment>
<dbReference type="Gene3D" id="3.20.20.70">
    <property type="entry name" value="Aldolase class I"/>
    <property type="match status" value="1"/>
</dbReference>
<evidence type="ECO:0000313" key="14">
    <source>
        <dbReference type="Proteomes" id="UP000594800"/>
    </source>
</evidence>
<feature type="binding site" evidence="9">
    <location>
        <position position="66"/>
    </location>
    <ligand>
        <name>Mg(2+)</name>
        <dbReference type="ChEBI" id="CHEBI:18420"/>
    </ligand>
</feature>
<feature type="binding site" evidence="9">
    <location>
        <position position="161"/>
    </location>
    <ligand>
        <name>2-[(2R,5Z)-2-carboxy-4-methylthiazol-5(2H)-ylidene]ethyl phosphate</name>
        <dbReference type="ChEBI" id="CHEBI:62899"/>
    </ligand>
</feature>
<dbReference type="AlphaFoldDB" id="A0A7S9LPX5"/>
<dbReference type="InterPro" id="IPR034291">
    <property type="entry name" value="TMP_synthase"/>
</dbReference>
<gene>
    <name evidence="9 13" type="primary">thiE</name>
    <name evidence="13" type="ORF">I0K15_13360</name>
</gene>
<dbReference type="HAMAP" id="MF_00097">
    <property type="entry name" value="TMP_synthase"/>
    <property type="match status" value="1"/>
</dbReference>
<evidence type="ECO:0000256" key="2">
    <source>
        <dbReference type="ARBA" id="ARBA00022679"/>
    </source>
</evidence>
<dbReference type="SUPFAM" id="SSF51391">
    <property type="entry name" value="Thiamin phosphate synthase"/>
    <property type="match status" value="1"/>
</dbReference>
<keyword evidence="5 9" id="KW-0784">Thiamine biosynthesis</keyword>
<dbReference type="PANTHER" id="PTHR20857:SF15">
    <property type="entry name" value="THIAMINE-PHOSPHATE SYNTHASE"/>
    <property type="match status" value="1"/>
</dbReference>
<evidence type="ECO:0000256" key="6">
    <source>
        <dbReference type="ARBA" id="ARBA00047334"/>
    </source>
</evidence>
<evidence type="ECO:0000256" key="5">
    <source>
        <dbReference type="ARBA" id="ARBA00022977"/>
    </source>
</evidence>
<dbReference type="EMBL" id="CP064942">
    <property type="protein sequence ID" value="QPH52795.1"/>
    <property type="molecule type" value="Genomic_DNA"/>
</dbReference>
<evidence type="ECO:0000256" key="8">
    <source>
        <dbReference type="ARBA" id="ARBA00047883"/>
    </source>
</evidence>
<comment type="catalytic activity">
    <reaction evidence="8 9 10">
        <text>2-[(2R,5Z)-2-carboxy-4-methylthiazol-5(2H)-ylidene]ethyl phosphate + 4-amino-2-methyl-5-(diphosphooxymethyl)pyrimidine + 2 H(+) = thiamine phosphate + CO2 + diphosphate</text>
        <dbReference type="Rhea" id="RHEA:47844"/>
        <dbReference type="ChEBI" id="CHEBI:15378"/>
        <dbReference type="ChEBI" id="CHEBI:16526"/>
        <dbReference type="ChEBI" id="CHEBI:33019"/>
        <dbReference type="ChEBI" id="CHEBI:37575"/>
        <dbReference type="ChEBI" id="CHEBI:57841"/>
        <dbReference type="ChEBI" id="CHEBI:62899"/>
        <dbReference type="EC" id="2.5.1.3"/>
    </reaction>
</comment>
<evidence type="ECO:0000259" key="12">
    <source>
        <dbReference type="Pfam" id="PF02581"/>
    </source>
</evidence>
<feature type="binding site" evidence="9">
    <location>
        <position position="65"/>
    </location>
    <ligand>
        <name>4-amino-2-methyl-5-(diphosphooxymethyl)pyrimidine</name>
        <dbReference type="ChEBI" id="CHEBI:57841"/>
    </ligand>
</feature>
<evidence type="ECO:0000313" key="13">
    <source>
        <dbReference type="EMBL" id="QPH52795.1"/>
    </source>
</evidence>
<organism evidence="13 14">
    <name type="scientific">Pontivivens ytuae</name>
    <dbReference type="NCBI Taxonomy" id="2789856"/>
    <lineage>
        <taxon>Bacteria</taxon>
        <taxon>Pseudomonadati</taxon>
        <taxon>Pseudomonadota</taxon>
        <taxon>Alphaproteobacteria</taxon>
        <taxon>Rhodobacterales</taxon>
        <taxon>Paracoccaceae</taxon>
        <taxon>Pontivivens</taxon>
    </lineage>
</organism>
<evidence type="ECO:0000256" key="7">
    <source>
        <dbReference type="ARBA" id="ARBA00047851"/>
    </source>
</evidence>
<keyword evidence="2 9" id="KW-0808">Transferase</keyword>
<comment type="catalytic activity">
    <reaction evidence="6 9 10">
        <text>4-methyl-5-(2-phosphooxyethyl)-thiazole + 4-amino-2-methyl-5-(diphosphooxymethyl)pyrimidine + H(+) = thiamine phosphate + diphosphate</text>
        <dbReference type="Rhea" id="RHEA:22328"/>
        <dbReference type="ChEBI" id="CHEBI:15378"/>
        <dbReference type="ChEBI" id="CHEBI:33019"/>
        <dbReference type="ChEBI" id="CHEBI:37575"/>
        <dbReference type="ChEBI" id="CHEBI:57841"/>
        <dbReference type="ChEBI" id="CHEBI:58296"/>
        <dbReference type="EC" id="2.5.1.3"/>
    </reaction>
</comment>
<feature type="binding site" evidence="9">
    <location>
        <begin position="33"/>
        <end position="37"/>
    </location>
    <ligand>
        <name>4-amino-2-methyl-5-(diphosphooxymethyl)pyrimidine</name>
        <dbReference type="ChEBI" id="CHEBI:57841"/>
    </ligand>
</feature>
<accession>A0A7S9LPX5</accession>
<evidence type="ECO:0000256" key="4">
    <source>
        <dbReference type="ARBA" id="ARBA00022842"/>
    </source>
</evidence>
<dbReference type="Proteomes" id="UP000594800">
    <property type="component" value="Chromosome"/>
</dbReference>
<feature type="domain" description="Thiamine phosphate synthase/TenI" evidence="12">
    <location>
        <begin position="5"/>
        <end position="184"/>
    </location>
</feature>
<dbReference type="GO" id="GO:0000287">
    <property type="term" value="F:magnesium ion binding"/>
    <property type="evidence" value="ECO:0007669"/>
    <property type="project" value="UniProtKB-UniRule"/>
</dbReference>
<sequence length="204" mass="20643">MIGPIYFVTDPSAPLTFAAQARAAARGGASTIQLREKTLPDAELIPLARGLKDLLAPRGIRLIVNDRIEVARAADADGLHIGQGDGDPREARAALGPGKLLGLSVENADQLAAIPEGAVDYLGVGPVRATATKPDHAPPIGFDGLARIVAATPLPCVAIGGVGPGDMAAVRASGAVGAAMVSAISRAPDPEAATRSLLAEWRAS</sequence>
<dbReference type="GO" id="GO:0005737">
    <property type="term" value="C:cytoplasm"/>
    <property type="evidence" value="ECO:0007669"/>
    <property type="project" value="TreeGrafter"/>
</dbReference>
<comment type="similarity">
    <text evidence="9 10">Belongs to the thiamine-phosphate synthase family.</text>
</comment>
<dbReference type="GO" id="GO:0009229">
    <property type="term" value="P:thiamine diphosphate biosynthetic process"/>
    <property type="evidence" value="ECO:0007669"/>
    <property type="project" value="UniProtKB-UniRule"/>
</dbReference>
<evidence type="ECO:0000256" key="10">
    <source>
        <dbReference type="RuleBase" id="RU003826"/>
    </source>
</evidence>
<evidence type="ECO:0000256" key="9">
    <source>
        <dbReference type="HAMAP-Rule" id="MF_00097"/>
    </source>
</evidence>
<evidence type="ECO:0000256" key="1">
    <source>
        <dbReference type="ARBA" id="ARBA00005165"/>
    </source>
</evidence>
<dbReference type="Pfam" id="PF02581">
    <property type="entry name" value="TMP-TENI"/>
    <property type="match status" value="1"/>
</dbReference>
<reference evidence="13 14" key="1">
    <citation type="submission" date="2020-11" db="EMBL/GenBank/DDBJ databases">
        <title>Description of Pontivivens ytuae sp. nov. isolated from deep sea sediment of Mariana Trench.</title>
        <authorList>
            <person name="Wang Z."/>
            <person name="Sun Q.-L."/>
            <person name="Xu X.-D."/>
            <person name="Tang Y.-Z."/>
            <person name="Zhang J."/>
        </authorList>
    </citation>
    <scope>NUCLEOTIDE SEQUENCE [LARGE SCALE GENOMIC DNA]</scope>
    <source>
        <strain evidence="13 14">MT2928</strain>
    </source>
</reference>
<keyword evidence="14" id="KW-1185">Reference proteome</keyword>
<dbReference type="InterPro" id="IPR013785">
    <property type="entry name" value="Aldolase_TIM"/>
</dbReference>
<dbReference type="InterPro" id="IPR022998">
    <property type="entry name" value="ThiamineP_synth_TenI"/>
</dbReference>